<dbReference type="SUPFAM" id="SSF53098">
    <property type="entry name" value="Ribonuclease H-like"/>
    <property type="match status" value="1"/>
</dbReference>
<dbReference type="InParanoid" id="A0A0C2ZHP3"/>
<dbReference type="Pfam" id="PF17921">
    <property type="entry name" value="Integrase_H2C2"/>
    <property type="match status" value="1"/>
</dbReference>
<organism evidence="3 4">
    <name type="scientific">Scleroderma citrinum Foug A</name>
    <dbReference type="NCBI Taxonomy" id="1036808"/>
    <lineage>
        <taxon>Eukaryota</taxon>
        <taxon>Fungi</taxon>
        <taxon>Dikarya</taxon>
        <taxon>Basidiomycota</taxon>
        <taxon>Agaricomycotina</taxon>
        <taxon>Agaricomycetes</taxon>
        <taxon>Agaricomycetidae</taxon>
        <taxon>Boletales</taxon>
        <taxon>Sclerodermatineae</taxon>
        <taxon>Sclerodermataceae</taxon>
        <taxon>Scleroderma</taxon>
    </lineage>
</organism>
<dbReference type="EMBL" id="KN822214">
    <property type="protein sequence ID" value="KIM52327.1"/>
    <property type="molecule type" value="Genomic_DNA"/>
</dbReference>
<gene>
    <name evidence="3" type="ORF">SCLCIDRAFT_58867</name>
</gene>
<dbReference type="OrthoDB" id="2273864at2759"/>
<dbReference type="InterPro" id="IPR036397">
    <property type="entry name" value="RNaseH_sf"/>
</dbReference>
<dbReference type="Proteomes" id="UP000053989">
    <property type="component" value="Unassembled WGS sequence"/>
</dbReference>
<reference evidence="4" key="2">
    <citation type="submission" date="2015-01" db="EMBL/GenBank/DDBJ databases">
        <title>Evolutionary Origins and Diversification of the Mycorrhizal Mutualists.</title>
        <authorList>
            <consortium name="DOE Joint Genome Institute"/>
            <consortium name="Mycorrhizal Genomics Consortium"/>
            <person name="Kohler A."/>
            <person name="Kuo A."/>
            <person name="Nagy L.G."/>
            <person name="Floudas D."/>
            <person name="Copeland A."/>
            <person name="Barry K.W."/>
            <person name="Cichocki N."/>
            <person name="Veneault-Fourrey C."/>
            <person name="LaButti K."/>
            <person name="Lindquist E.A."/>
            <person name="Lipzen A."/>
            <person name="Lundell T."/>
            <person name="Morin E."/>
            <person name="Murat C."/>
            <person name="Riley R."/>
            <person name="Ohm R."/>
            <person name="Sun H."/>
            <person name="Tunlid A."/>
            <person name="Henrissat B."/>
            <person name="Grigoriev I.V."/>
            <person name="Hibbett D.S."/>
            <person name="Martin F."/>
        </authorList>
    </citation>
    <scope>NUCLEOTIDE SEQUENCE [LARGE SCALE GENOMIC DNA]</scope>
    <source>
        <strain evidence="4">Foug A</strain>
    </source>
</reference>
<feature type="domain" description="Integrase catalytic" evidence="2">
    <location>
        <begin position="24"/>
        <end position="124"/>
    </location>
</feature>
<dbReference type="PROSITE" id="PS50994">
    <property type="entry name" value="INTEGRASE"/>
    <property type="match status" value="1"/>
</dbReference>
<feature type="non-terminal residue" evidence="3">
    <location>
        <position position="124"/>
    </location>
</feature>
<evidence type="ECO:0000256" key="1">
    <source>
        <dbReference type="ARBA" id="ARBA00022884"/>
    </source>
</evidence>
<name>A0A0C2ZHP3_9AGAM</name>
<evidence type="ECO:0000259" key="2">
    <source>
        <dbReference type="PROSITE" id="PS50994"/>
    </source>
</evidence>
<dbReference type="GO" id="GO:0005634">
    <property type="term" value="C:nucleus"/>
    <property type="evidence" value="ECO:0007669"/>
    <property type="project" value="UniProtKB-ARBA"/>
</dbReference>
<sequence length="124" mass="14425">TYNGLRKHYVWNGMKEQIQTYVKHCQNPWQDVTMDLTEMPESLGYNYILVVVDRFSKEVVFVPCTKEETAYSTAELFRDHVWCQHGLPSTVISDRGSVFASNFLGELYKLLGIKRKMSTAFHPQ</sequence>
<dbReference type="STRING" id="1036808.A0A0C2ZHP3"/>
<dbReference type="PANTHER" id="PTHR37984:SF5">
    <property type="entry name" value="PROTEIN NYNRIN-LIKE"/>
    <property type="match status" value="1"/>
</dbReference>
<dbReference type="AlphaFoldDB" id="A0A0C2ZHP3"/>
<dbReference type="Pfam" id="PF00665">
    <property type="entry name" value="rve"/>
    <property type="match status" value="1"/>
</dbReference>
<dbReference type="InterPro" id="IPR050951">
    <property type="entry name" value="Retrovirus_Pol_polyprotein"/>
</dbReference>
<keyword evidence="1" id="KW-0694">RNA-binding</keyword>
<dbReference type="GO" id="GO:0003723">
    <property type="term" value="F:RNA binding"/>
    <property type="evidence" value="ECO:0007669"/>
    <property type="project" value="UniProtKB-KW"/>
</dbReference>
<dbReference type="InterPro" id="IPR001584">
    <property type="entry name" value="Integrase_cat-core"/>
</dbReference>
<dbReference type="Gene3D" id="3.30.420.10">
    <property type="entry name" value="Ribonuclease H-like superfamily/Ribonuclease H"/>
    <property type="match status" value="1"/>
</dbReference>
<dbReference type="InterPro" id="IPR041588">
    <property type="entry name" value="Integrase_H2C2"/>
</dbReference>
<dbReference type="Gene3D" id="1.10.340.70">
    <property type="match status" value="1"/>
</dbReference>
<protein>
    <recommendedName>
        <fullName evidence="2">Integrase catalytic domain-containing protein</fullName>
    </recommendedName>
</protein>
<evidence type="ECO:0000313" key="3">
    <source>
        <dbReference type="EMBL" id="KIM52327.1"/>
    </source>
</evidence>
<dbReference type="PANTHER" id="PTHR37984">
    <property type="entry name" value="PROTEIN CBG26694"/>
    <property type="match status" value="1"/>
</dbReference>
<accession>A0A0C2ZHP3</accession>
<dbReference type="InterPro" id="IPR012337">
    <property type="entry name" value="RNaseH-like_sf"/>
</dbReference>
<dbReference type="HOGENOM" id="CLU_000384_29_4_1"/>
<dbReference type="GO" id="GO:0015074">
    <property type="term" value="P:DNA integration"/>
    <property type="evidence" value="ECO:0007669"/>
    <property type="project" value="InterPro"/>
</dbReference>
<feature type="non-terminal residue" evidence="3">
    <location>
        <position position="1"/>
    </location>
</feature>
<evidence type="ECO:0000313" key="4">
    <source>
        <dbReference type="Proteomes" id="UP000053989"/>
    </source>
</evidence>
<reference evidence="3 4" key="1">
    <citation type="submission" date="2014-04" db="EMBL/GenBank/DDBJ databases">
        <authorList>
            <consortium name="DOE Joint Genome Institute"/>
            <person name="Kuo A."/>
            <person name="Kohler A."/>
            <person name="Nagy L.G."/>
            <person name="Floudas D."/>
            <person name="Copeland A."/>
            <person name="Barry K.W."/>
            <person name="Cichocki N."/>
            <person name="Veneault-Fourrey C."/>
            <person name="LaButti K."/>
            <person name="Lindquist E.A."/>
            <person name="Lipzen A."/>
            <person name="Lundell T."/>
            <person name="Morin E."/>
            <person name="Murat C."/>
            <person name="Sun H."/>
            <person name="Tunlid A."/>
            <person name="Henrissat B."/>
            <person name="Grigoriev I.V."/>
            <person name="Hibbett D.S."/>
            <person name="Martin F."/>
            <person name="Nordberg H.P."/>
            <person name="Cantor M.N."/>
            <person name="Hua S.X."/>
        </authorList>
    </citation>
    <scope>NUCLEOTIDE SEQUENCE [LARGE SCALE GENOMIC DNA]</scope>
    <source>
        <strain evidence="3 4">Foug A</strain>
    </source>
</reference>
<keyword evidence="4" id="KW-1185">Reference proteome</keyword>
<proteinExistence type="predicted"/>